<keyword evidence="3" id="KW-1185">Reference proteome</keyword>
<evidence type="ECO:0000313" key="3">
    <source>
        <dbReference type="Proteomes" id="UP001302602"/>
    </source>
</evidence>
<dbReference type="AlphaFoldDB" id="A0AAN6Z5S6"/>
<reference evidence="2" key="1">
    <citation type="journal article" date="2023" name="Mol. Phylogenet. Evol.">
        <title>Genome-scale phylogeny and comparative genomics of the fungal order Sordariales.</title>
        <authorList>
            <person name="Hensen N."/>
            <person name="Bonometti L."/>
            <person name="Westerberg I."/>
            <person name="Brannstrom I.O."/>
            <person name="Guillou S."/>
            <person name="Cros-Aarteil S."/>
            <person name="Calhoun S."/>
            <person name="Haridas S."/>
            <person name="Kuo A."/>
            <person name="Mondo S."/>
            <person name="Pangilinan J."/>
            <person name="Riley R."/>
            <person name="LaButti K."/>
            <person name="Andreopoulos B."/>
            <person name="Lipzen A."/>
            <person name="Chen C."/>
            <person name="Yan M."/>
            <person name="Daum C."/>
            <person name="Ng V."/>
            <person name="Clum A."/>
            <person name="Steindorff A."/>
            <person name="Ohm R.A."/>
            <person name="Martin F."/>
            <person name="Silar P."/>
            <person name="Natvig D.O."/>
            <person name="Lalanne C."/>
            <person name="Gautier V."/>
            <person name="Ament-Velasquez S.L."/>
            <person name="Kruys A."/>
            <person name="Hutchinson M.I."/>
            <person name="Powell A.J."/>
            <person name="Barry K."/>
            <person name="Miller A.N."/>
            <person name="Grigoriev I.V."/>
            <person name="Debuchy R."/>
            <person name="Gladieux P."/>
            <person name="Hiltunen Thoren M."/>
            <person name="Johannesson H."/>
        </authorList>
    </citation>
    <scope>NUCLEOTIDE SEQUENCE</scope>
    <source>
        <strain evidence="2">CBS 731.68</strain>
    </source>
</reference>
<feature type="region of interest" description="Disordered" evidence="1">
    <location>
        <begin position="62"/>
        <end position="91"/>
    </location>
</feature>
<dbReference type="GeneID" id="87823743"/>
<comment type="caution">
    <text evidence="2">The sequence shown here is derived from an EMBL/GenBank/DDBJ whole genome shotgun (WGS) entry which is preliminary data.</text>
</comment>
<feature type="compositionally biased region" description="Polar residues" evidence="1">
    <location>
        <begin position="80"/>
        <end position="89"/>
    </location>
</feature>
<sequence>MVERSTENVVGFGQNEHRICVTTRIQTRFCLSPSTMADHHNGACQTGCGYVDALRTHLAPSTAGHLRLRSSPSSPCPEGNTRSTRIGSDSSRKLQNCEAPMIVVGGQRLDPEPFLASGSRHAPVHPVPCLDCVPNLLLLVSQSGNFHHSQVSANPRETAAVKRRQHSPLWWRPDGSLWDGKVRSTVRSRWGSFFGVVLAAVCFLRPHWDGLRETLGILSASNHWVSIAAKPQCRCSEMIAEEDARSFPQ</sequence>
<dbReference type="RefSeq" id="XP_062649015.1">
    <property type="nucleotide sequence ID" value="XM_062786973.1"/>
</dbReference>
<evidence type="ECO:0000313" key="2">
    <source>
        <dbReference type="EMBL" id="KAK4125244.1"/>
    </source>
</evidence>
<gene>
    <name evidence="2" type="ORF">N657DRAFT_360531</name>
</gene>
<reference evidence="2" key="2">
    <citation type="submission" date="2023-05" db="EMBL/GenBank/DDBJ databases">
        <authorList>
            <consortium name="Lawrence Berkeley National Laboratory"/>
            <person name="Steindorff A."/>
            <person name="Hensen N."/>
            <person name="Bonometti L."/>
            <person name="Westerberg I."/>
            <person name="Brannstrom I.O."/>
            <person name="Guillou S."/>
            <person name="Cros-Aarteil S."/>
            <person name="Calhoun S."/>
            <person name="Haridas S."/>
            <person name="Kuo A."/>
            <person name="Mondo S."/>
            <person name="Pangilinan J."/>
            <person name="Riley R."/>
            <person name="Labutti K."/>
            <person name="Andreopoulos B."/>
            <person name="Lipzen A."/>
            <person name="Chen C."/>
            <person name="Yanf M."/>
            <person name="Daum C."/>
            <person name="Ng V."/>
            <person name="Clum A."/>
            <person name="Ohm R."/>
            <person name="Martin F."/>
            <person name="Silar P."/>
            <person name="Natvig D."/>
            <person name="Lalanne C."/>
            <person name="Gautier V."/>
            <person name="Ament-Velasquez S.L."/>
            <person name="Kruys A."/>
            <person name="Hutchinson M.I."/>
            <person name="Powell A.J."/>
            <person name="Barry K."/>
            <person name="Miller A.N."/>
            <person name="Grigoriev I.V."/>
            <person name="Debuchy R."/>
            <person name="Gladieux P."/>
            <person name="Thoren M.H."/>
            <person name="Johannesson H."/>
        </authorList>
    </citation>
    <scope>NUCLEOTIDE SEQUENCE</scope>
    <source>
        <strain evidence="2">CBS 731.68</strain>
    </source>
</reference>
<name>A0AAN6Z5S6_9PEZI</name>
<evidence type="ECO:0000256" key="1">
    <source>
        <dbReference type="SAM" id="MobiDB-lite"/>
    </source>
</evidence>
<protein>
    <submittedName>
        <fullName evidence="2">Uncharacterized protein</fullName>
    </submittedName>
</protein>
<accession>A0AAN6Z5S6</accession>
<dbReference type="Proteomes" id="UP001302602">
    <property type="component" value="Unassembled WGS sequence"/>
</dbReference>
<organism evidence="2 3">
    <name type="scientific">Parathielavia appendiculata</name>
    <dbReference type="NCBI Taxonomy" id="2587402"/>
    <lineage>
        <taxon>Eukaryota</taxon>
        <taxon>Fungi</taxon>
        <taxon>Dikarya</taxon>
        <taxon>Ascomycota</taxon>
        <taxon>Pezizomycotina</taxon>
        <taxon>Sordariomycetes</taxon>
        <taxon>Sordariomycetidae</taxon>
        <taxon>Sordariales</taxon>
        <taxon>Chaetomiaceae</taxon>
        <taxon>Parathielavia</taxon>
    </lineage>
</organism>
<dbReference type="EMBL" id="MU853226">
    <property type="protein sequence ID" value="KAK4125244.1"/>
    <property type="molecule type" value="Genomic_DNA"/>
</dbReference>
<proteinExistence type="predicted"/>